<gene>
    <name evidence="2" type="ORF">DXG03_006329</name>
</gene>
<feature type="compositionally biased region" description="Basic and acidic residues" evidence="1">
    <location>
        <begin position="128"/>
        <end position="145"/>
    </location>
</feature>
<protein>
    <submittedName>
        <fullName evidence="2">Uncharacterized protein</fullName>
    </submittedName>
</protein>
<dbReference type="Proteomes" id="UP000775547">
    <property type="component" value="Unassembled WGS sequence"/>
</dbReference>
<feature type="compositionally biased region" description="Low complexity" evidence="1">
    <location>
        <begin position="104"/>
        <end position="116"/>
    </location>
</feature>
<keyword evidence="3" id="KW-1185">Reference proteome</keyword>
<reference evidence="2" key="1">
    <citation type="submission" date="2020-07" db="EMBL/GenBank/DDBJ databases">
        <authorList>
            <person name="Nieuwenhuis M."/>
            <person name="Van De Peppel L.J.J."/>
        </authorList>
    </citation>
    <scope>NUCLEOTIDE SEQUENCE</scope>
    <source>
        <strain evidence="2">AP01</strain>
        <tissue evidence="2">Mycelium</tissue>
    </source>
</reference>
<comment type="caution">
    <text evidence="2">The sequence shown here is derived from an EMBL/GenBank/DDBJ whole genome shotgun (WGS) entry which is preliminary data.</text>
</comment>
<sequence length="299" mass="34499">MTMLDIFVHIDYEPHRDRQIQRLDPKAVAHEIRLDFSLLNYPIPLRTTSSRSLRGMEFLCPGQRHDFRYDKKLSYREVECNPERERELELQKEQRKVKASIANSSRQDTSQSTRRSPFGAYQTGGKFGRHDEREVSPPRYPERSRFSSVRRPSFNAYQFGGEFGRDGERKVSRSPSRYSQRSRCSPQTGTSKSRWTRIDDVLDSLRTIDSSLQVPHVTHSQYDKPSVKTGPSSSYYSRNVSPRISDEYALPMKPMNVHGSVLEADLFRTREELKALATRAAALEEHLALPSLEPDDGKS</sequence>
<accession>A0A9P7KEY9</accession>
<evidence type="ECO:0000256" key="1">
    <source>
        <dbReference type="SAM" id="MobiDB-lite"/>
    </source>
</evidence>
<evidence type="ECO:0000313" key="3">
    <source>
        <dbReference type="Proteomes" id="UP000775547"/>
    </source>
</evidence>
<feature type="compositionally biased region" description="Polar residues" evidence="1">
    <location>
        <begin position="229"/>
        <end position="238"/>
    </location>
</feature>
<organism evidence="2 3">
    <name type="scientific">Asterophora parasitica</name>
    <dbReference type="NCBI Taxonomy" id="117018"/>
    <lineage>
        <taxon>Eukaryota</taxon>
        <taxon>Fungi</taxon>
        <taxon>Dikarya</taxon>
        <taxon>Basidiomycota</taxon>
        <taxon>Agaricomycotina</taxon>
        <taxon>Agaricomycetes</taxon>
        <taxon>Agaricomycetidae</taxon>
        <taxon>Agaricales</taxon>
        <taxon>Tricholomatineae</taxon>
        <taxon>Lyophyllaceae</taxon>
        <taxon>Asterophora</taxon>
    </lineage>
</organism>
<reference evidence="2" key="2">
    <citation type="submission" date="2021-10" db="EMBL/GenBank/DDBJ databases">
        <title>Phylogenomics reveals ancestral predisposition of the termite-cultivated fungus Termitomyces towards a domesticated lifestyle.</title>
        <authorList>
            <person name="Auxier B."/>
            <person name="Grum-Grzhimaylo A."/>
            <person name="Cardenas M.E."/>
            <person name="Lodge J.D."/>
            <person name="Laessoe T."/>
            <person name="Pedersen O."/>
            <person name="Smith M.E."/>
            <person name="Kuyper T.W."/>
            <person name="Franco-Molano E.A."/>
            <person name="Baroni T.J."/>
            <person name="Aanen D.K."/>
        </authorList>
    </citation>
    <scope>NUCLEOTIDE SEQUENCE</scope>
    <source>
        <strain evidence="2">AP01</strain>
        <tissue evidence="2">Mycelium</tissue>
    </source>
</reference>
<feature type="compositionally biased region" description="Low complexity" evidence="1">
    <location>
        <begin position="173"/>
        <end position="187"/>
    </location>
</feature>
<feature type="region of interest" description="Disordered" evidence="1">
    <location>
        <begin position="83"/>
        <end position="195"/>
    </location>
</feature>
<dbReference type="EMBL" id="JABCKV010000041">
    <property type="protein sequence ID" value="KAG5645376.1"/>
    <property type="molecule type" value="Genomic_DNA"/>
</dbReference>
<evidence type="ECO:0000313" key="2">
    <source>
        <dbReference type="EMBL" id="KAG5645376.1"/>
    </source>
</evidence>
<proteinExistence type="predicted"/>
<name>A0A9P7KEY9_9AGAR</name>
<feature type="compositionally biased region" description="Basic and acidic residues" evidence="1">
    <location>
        <begin position="83"/>
        <end position="96"/>
    </location>
</feature>
<feature type="region of interest" description="Disordered" evidence="1">
    <location>
        <begin position="216"/>
        <end position="238"/>
    </location>
</feature>
<dbReference type="AlphaFoldDB" id="A0A9P7KEY9"/>